<evidence type="ECO:0000313" key="2">
    <source>
        <dbReference type="Proteomes" id="UP000030764"/>
    </source>
</evidence>
<keyword evidence="2" id="KW-1185">Reference proteome</keyword>
<evidence type="ECO:0000313" key="1">
    <source>
        <dbReference type="EMBL" id="KFD55112.1"/>
    </source>
</evidence>
<organism evidence="1 2">
    <name type="scientific">Trichuris suis</name>
    <name type="common">pig whipworm</name>
    <dbReference type="NCBI Taxonomy" id="68888"/>
    <lineage>
        <taxon>Eukaryota</taxon>
        <taxon>Metazoa</taxon>
        <taxon>Ecdysozoa</taxon>
        <taxon>Nematoda</taxon>
        <taxon>Enoplea</taxon>
        <taxon>Dorylaimia</taxon>
        <taxon>Trichinellida</taxon>
        <taxon>Trichuridae</taxon>
        <taxon>Trichuris</taxon>
    </lineage>
</organism>
<sequence>MTTRKRTLVVDSLLGEDNISTKGASSRYSPGYAELNEVNAMTNRHFQQQLKNVDWDEVADRKMKMYSPRKEGPPLHVAYKAMQEEMGTMNTSATPSVNSKQEKIVVAPRTFTSYVDFAVRFSVSDSFAVAYVVHRCGGVADDIVLPCGSIRKAAGNDVFDCYIAEQPQKSVFALEFSHVLCSSLGKGFYYQCEQFGKYVLFHPEYVTIWMTRLRIFLIQDALRYEAPTAWTTTVLRLFFTQIAER</sequence>
<proteinExistence type="predicted"/>
<gene>
    <name evidence="1" type="ORF">M513_04030</name>
</gene>
<reference evidence="1 2" key="1">
    <citation type="journal article" date="2014" name="Nat. Genet.">
        <title>Genome and transcriptome of the porcine whipworm Trichuris suis.</title>
        <authorList>
            <person name="Jex A.R."/>
            <person name="Nejsum P."/>
            <person name="Schwarz E.M."/>
            <person name="Hu L."/>
            <person name="Young N.D."/>
            <person name="Hall R.S."/>
            <person name="Korhonen P.K."/>
            <person name="Liao S."/>
            <person name="Thamsborg S."/>
            <person name="Xia J."/>
            <person name="Xu P."/>
            <person name="Wang S."/>
            <person name="Scheerlinck J.P."/>
            <person name="Hofmann A."/>
            <person name="Sternberg P.W."/>
            <person name="Wang J."/>
            <person name="Gasser R.B."/>
        </authorList>
    </citation>
    <scope>NUCLEOTIDE SEQUENCE [LARGE SCALE GENOMIC DNA]</scope>
    <source>
        <strain evidence="1">DCEP-RM93M</strain>
    </source>
</reference>
<dbReference type="AlphaFoldDB" id="A0A085MD16"/>
<accession>A0A085MD16</accession>
<dbReference type="EMBL" id="KL363202">
    <property type="protein sequence ID" value="KFD55112.1"/>
    <property type="molecule type" value="Genomic_DNA"/>
</dbReference>
<dbReference type="Proteomes" id="UP000030764">
    <property type="component" value="Unassembled WGS sequence"/>
</dbReference>
<name>A0A085MD16_9BILA</name>
<protein>
    <submittedName>
        <fullName evidence="1">Uncharacterized protein</fullName>
    </submittedName>
</protein>